<dbReference type="RefSeq" id="WP_134000171.1">
    <property type="nucleotide sequence ID" value="NZ_SODV01000002.1"/>
</dbReference>
<dbReference type="OrthoDB" id="745435at2"/>
<dbReference type="Pfam" id="PF02311">
    <property type="entry name" value="AraC_binding"/>
    <property type="match status" value="1"/>
</dbReference>
<organism evidence="5 6">
    <name type="scientific">Dinghuibacter silviterrae</name>
    <dbReference type="NCBI Taxonomy" id="1539049"/>
    <lineage>
        <taxon>Bacteria</taxon>
        <taxon>Pseudomonadati</taxon>
        <taxon>Bacteroidota</taxon>
        <taxon>Chitinophagia</taxon>
        <taxon>Chitinophagales</taxon>
        <taxon>Chitinophagaceae</taxon>
        <taxon>Dinghuibacter</taxon>
    </lineage>
</organism>
<dbReference type="Gene3D" id="1.10.10.60">
    <property type="entry name" value="Homeodomain-like"/>
    <property type="match status" value="2"/>
</dbReference>
<dbReference type="InterPro" id="IPR018060">
    <property type="entry name" value="HTH_AraC"/>
</dbReference>
<dbReference type="SMART" id="SM00342">
    <property type="entry name" value="HTH_ARAC"/>
    <property type="match status" value="1"/>
</dbReference>
<dbReference type="Gene3D" id="2.60.120.10">
    <property type="entry name" value="Jelly Rolls"/>
    <property type="match status" value="1"/>
</dbReference>
<dbReference type="Pfam" id="PF12833">
    <property type="entry name" value="HTH_18"/>
    <property type="match status" value="1"/>
</dbReference>
<dbReference type="SUPFAM" id="SSF46689">
    <property type="entry name" value="Homeodomain-like"/>
    <property type="match status" value="1"/>
</dbReference>
<dbReference type="SUPFAM" id="SSF51182">
    <property type="entry name" value="RmlC-like cupins"/>
    <property type="match status" value="1"/>
</dbReference>
<comment type="caution">
    <text evidence="5">The sequence shown here is derived from an EMBL/GenBank/DDBJ whole genome shotgun (WGS) entry which is preliminary data.</text>
</comment>
<dbReference type="PANTHER" id="PTHR43280">
    <property type="entry name" value="ARAC-FAMILY TRANSCRIPTIONAL REGULATOR"/>
    <property type="match status" value="1"/>
</dbReference>
<protein>
    <submittedName>
        <fullName evidence="5">AraC family transcriptional regulator</fullName>
    </submittedName>
</protein>
<gene>
    <name evidence="5" type="ORF">EDB95_5470</name>
</gene>
<sequence length="287" mass="32747">MRAELLKVPRRPDDSFSVRQHFSNQVNNRWHYHVELELIHIHRGSGTQFVGDNIKRFDAGDIVLVGSNLPHFWRYDHPETDAEAPYSTVIHFRDDLWGVPFLHLPELRPVKALLTTAGRGILIQGKREQQRLGALIGEVRAAEGLDRLLRLLKVLGELAAAPRPQLLSSIGFQPVFTEGESERINAIYDFTLQHFPDNIYLEDVSRVAQLVPNSFCRYFKAKTGKTYSQFVTEIRVGHACKLLIEGKDSIKQVCYASGFNNFTSFNAAFKRITGQVPQAYQRAFVER</sequence>
<dbReference type="Proteomes" id="UP000294498">
    <property type="component" value="Unassembled WGS sequence"/>
</dbReference>
<keyword evidence="6" id="KW-1185">Reference proteome</keyword>
<proteinExistence type="predicted"/>
<evidence type="ECO:0000313" key="6">
    <source>
        <dbReference type="Proteomes" id="UP000294498"/>
    </source>
</evidence>
<evidence type="ECO:0000256" key="1">
    <source>
        <dbReference type="ARBA" id="ARBA00023015"/>
    </source>
</evidence>
<dbReference type="GO" id="GO:0003700">
    <property type="term" value="F:DNA-binding transcription factor activity"/>
    <property type="evidence" value="ECO:0007669"/>
    <property type="project" value="InterPro"/>
</dbReference>
<evidence type="ECO:0000313" key="5">
    <source>
        <dbReference type="EMBL" id="TDW97619.1"/>
    </source>
</evidence>
<dbReference type="AlphaFoldDB" id="A0A4R8DIN3"/>
<dbReference type="GO" id="GO:0043565">
    <property type="term" value="F:sequence-specific DNA binding"/>
    <property type="evidence" value="ECO:0007669"/>
    <property type="project" value="InterPro"/>
</dbReference>
<evidence type="ECO:0000256" key="2">
    <source>
        <dbReference type="ARBA" id="ARBA00023125"/>
    </source>
</evidence>
<dbReference type="PANTHER" id="PTHR43280:SF2">
    <property type="entry name" value="HTH-TYPE TRANSCRIPTIONAL REGULATOR EXSA"/>
    <property type="match status" value="1"/>
</dbReference>
<keyword evidence="2" id="KW-0238">DNA-binding</keyword>
<evidence type="ECO:0000256" key="3">
    <source>
        <dbReference type="ARBA" id="ARBA00023163"/>
    </source>
</evidence>
<dbReference type="InterPro" id="IPR003313">
    <property type="entry name" value="AraC-bd"/>
</dbReference>
<dbReference type="InterPro" id="IPR011051">
    <property type="entry name" value="RmlC_Cupin_sf"/>
</dbReference>
<keyword evidence="3" id="KW-0804">Transcription</keyword>
<keyword evidence="1" id="KW-0805">Transcription regulation</keyword>
<name>A0A4R8DIN3_9BACT</name>
<dbReference type="InterPro" id="IPR014710">
    <property type="entry name" value="RmlC-like_jellyroll"/>
</dbReference>
<dbReference type="EMBL" id="SODV01000002">
    <property type="protein sequence ID" value="TDW97619.1"/>
    <property type="molecule type" value="Genomic_DNA"/>
</dbReference>
<reference evidence="5 6" key="1">
    <citation type="submission" date="2019-03" db="EMBL/GenBank/DDBJ databases">
        <title>Genomic Encyclopedia of Type Strains, Phase IV (KMG-IV): sequencing the most valuable type-strain genomes for metagenomic binning, comparative biology and taxonomic classification.</title>
        <authorList>
            <person name="Goeker M."/>
        </authorList>
    </citation>
    <scope>NUCLEOTIDE SEQUENCE [LARGE SCALE GENOMIC DNA]</scope>
    <source>
        <strain evidence="5 6">DSM 100059</strain>
    </source>
</reference>
<dbReference type="PROSITE" id="PS01124">
    <property type="entry name" value="HTH_ARAC_FAMILY_2"/>
    <property type="match status" value="1"/>
</dbReference>
<dbReference type="InterPro" id="IPR009057">
    <property type="entry name" value="Homeodomain-like_sf"/>
</dbReference>
<feature type="domain" description="HTH araC/xylS-type" evidence="4">
    <location>
        <begin position="185"/>
        <end position="283"/>
    </location>
</feature>
<accession>A0A4R8DIN3</accession>
<evidence type="ECO:0000259" key="4">
    <source>
        <dbReference type="PROSITE" id="PS01124"/>
    </source>
</evidence>